<feature type="region of interest" description="Disordered" evidence="9">
    <location>
        <begin position="153"/>
        <end position="181"/>
    </location>
</feature>
<feature type="domain" description="Xylanolytic transcriptional activator regulatory" evidence="10">
    <location>
        <begin position="315"/>
        <end position="389"/>
    </location>
</feature>
<dbReference type="GO" id="GO:0045944">
    <property type="term" value="P:positive regulation of transcription by RNA polymerase II"/>
    <property type="evidence" value="ECO:0007669"/>
    <property type="project" value="TreeGrafter"/>
</dbReference>
<dbReference type="PANTHER" id="PTHR47782">
    <property type="entry name" value="ZN(II)2CYS6 TRANSCRIPTION FACTOR (EUROFUNG)-RELATED"/>
    <property type="match status" value="1"/>
</dbReference>
<keyword evidence="12" id="KW-1185">Reference proteome</keyword>
<name>A0A6A5XBA2_9PLEO</name>
<dbReference type="SMART" id="SM00906">
    <property type="entry name" value="Fungal_trans"/>
    <property type="match status" value="1"/>
</dbReference>
<gene>
    <name evidence="11" type="ORF">BU24DRAFT_496998</name>
</gene>
<keyword evidence="3" id="KW-0862">Zinc</keyword>
<evidence type="ECO:0000256" key="1">
    <source>
        <dbReference type="ARBA" id="ARBA00004123"/>
    </source>
</evidence>
<sequence length="655" mass="73019">MGAEVDIVFCEQVLNNIYAAPECCLTNGLASAAIFDFSMKALKYYKDRTSWLEDQLQEQFGISCAEIATRTPLRPSSDLNLTVDTNRPVVELPRPQAPSLPLDYEEQQNSSTEAAPDAGIVTLNATGDNRYLGPSSGIFFALYANTYAQVPGFGDTTPRNDNTSKEGRNNDDQELSDGNPIDLDGAKSLAQAFCSWIEPLYPILGSDHIHSMVTRCVALEGAGSSFSEQAPNDIHDLSIFYLVMALGAVHQDGTAKCSRNVRAVPLEGVTSESLYHRALRYINAGARSLVPGVPFIHILLLLSLYSMHGRVASSQWQLVGSAMRMAIELGLHSSSNYSTVKYGTQAEERKRAFWTAYILEITLAYNLGRPPSIGEEHITTALPYQSNAIMTSALHTKHRRIQNCIISRVYGAKHRTTFTEAQRDIAHLQQELDDWKAELSNLSEDTLAPYSHHFWLRLYHGTTFVLHRASPLCPSPTIDSTKRCLQSAGAYVTDISKVLQESDVPLSWMLIQGVLFAGLTMLVTTRLNFRQFDSQESFTLVLVDLPAWTRKCSICLAIMNERWDDDLLFRLISQFEDLVNDTLLHVSSALTRSQSTIEQLQPAHAGLNPPSTAWPGDYYQSQEYRAGETESYMELMRDVMGFDPDQSFWDTSSLF</sequence>
<feature type="coiled-coil region" evidence="8">
    <location>
        <begin position="418"/>
        <end position="445"/>
    </location>
</feature>
<evidence type="ECO:0000313" key="11">
    <source>
        <dbReference type="EMBL" id="KAF2010258.1"/>
    </source>
</evidence>
<organism evidence="11 12">
    <name type="scientific">Aaosphaeria arxii CBS 175.79</name>
    <dbReference type="NCBI Taxonomy" id="1450172"/>
    <lineage>
        <taxon>Eukaryota</taxon>
        <taxon>Fungi</taxon>
        <taxon>Dikarya</taxon>
        <taxon>Ascomycota</taxon>
        <taxon>Pezizomycotina</taxon>
        <taxon>Dothideomycetes</taxon>
        <taxon>Pleosporomycetidae</taxon>
        <taxon>Pleosporales</taxon>
        <taxon>Pleosporales incertae sedis</taxon>
        <taxon>Aaosphaeria</taxon>
    </lineage>
</organism>
<keyword evidence="4" id="KW-0805">Transcription regulation</keyword>
<keyword evidence="8" id="KW-0175">Coiled coil</keyword>
<evidence type="ECO:0000256" key="8">
    <source>
        <dbReference type="SAM" id="Coils"/>
    </source>
</evidence>
<evidence type="ECO:0000259" key="10">
    <source>
        <dbReference type="SMART" id="SM00906"/>
    </source>
</evidence>
<evidence type="ECO:0000256" key="4">
    <source>
        <dbReference type="ARBA" id="ARBA00023015"/>
    </source>
</evidence>
<dbReference type="PANTHER" id="PTHR47782:SF12">
    <property type="entry name" value="ZN(II)2CYS6 TRANSCRIPTION FACTOR (EUROFUNG)"/>
    <property type="match status" value="1"/>
</dbReference>
<accession>A0A6A5XBA2</accession>
<dbReference type="AlphaFoldDB" id="A0A6A5XBA2"/>
<proteinExistence type="predicted"/>
<keyword evidence="5" id="KW-0238">DNA-binding</keyword>
<dbReference type="GO" id="GO:0005634">
    <property type="term" value="C:nucleus"/>
    <property type="evidence" value="ECO:0007669"/>
    <property type="project" value="UniProtKB-SubCell"/>
</dbReference>
<dbReference type="Proteomes" id="UP000799778">
    <property type="component" value="Unassembled WGS sequence"/>
</dbReference>
<feature type="region of interest" description="Disordered" evidence="9">
    <location>
        <begin position="91"/>
        <end position="117"/>
    </location>
</feature>
<dbReference type="OrthoDB" id="2399539at2759"/>
<evidence type="ECO:0000256" key="6">
    <source>
        <dbReference type="ARBA" id="ARBA00023163"/>
    </source>
</evidence>
<dbReference type="GO" id="GO:0006351">
    <property type="term" value="P:DNA-templated transcription"/>
    <property type="evidence" value="ECO:0007669"/>
    <property type="project" value="InterPro"/>
</dbReference>
<reference evidence="11" key="1">
    <citation type="journal article" date="2020" name="Stud. Mycol.">
        <title>101 Dothideomycetes genomes: a test case for predicting lifestyles and emergence of pathogens.</title>
        <authorList>
            <person name="Haridas S."/>
            <person name="Albert R."/>
            <person name="Binder M."/>
            <person name="Bloem J."/>
            <person name="Labutti K."/>
            <person name="Salamov A."/>
            <person name="Andreopoulos B."/>
            <person name="Baker S."/>
            <person name="Barry K."/>
            <person name="Bills G."/>
            <person name="Bluhm B."/>
            <person name="Cannon C."/>
            <person name="Castanera R."/>
            <person name="Culley D."/>
            <person name="Daum C."/>
            <person name="Ezra D."/>
            <person name="Gonzalez J."/>
            <person name="Henrissat B."/>
            <person name="Kuo A."/>
            <person name="Liang C."/>
            <person name="Lipzen A."/>
            <person name="Lutzoni F."/>
            <person name="Magnuson J."/>
            <person name="Mondo S."/>
            <person name="Nolan M."/>
            <person name="Ohm R."/>
            <person name="Pangilinan J."/>
            <person name="Park H.-J."/>
            <person name="Ramirez L."/>
            <person name="Alfaro M."/>
            <person name="Sun H."/>
            <person name="Tritt A."/>
            <person name="Yoshinaga Y."/>
            <person name="Zwiers L.-H."/>
            <person name="Turgeon B."/>
            <person name="Goodwin S."/>
            <person name="Spatafora J."/>
            <person name="Crous P."/>
            <person name="Grigoriev I."/>
        </authorList>
    </citation>
    <scope>NUCLEOTIDE SEQUENCE</scope>
    <source>
        <strain evidence="11">CBS 175.79</strain>
    </source>
</reference>
<evidence type="ECO:0000313" key="12">
    <source>
        <dbReference type="Proteomes" id="UP000799778"/>
    </source>
</evidence>
<dbReference type="GO" id="GO:0043565">
    <property type="term" value="F:sequence-specific DNA binding"/>
    <property type="evidence" value="ECO:0007669"/>
    <property type="project" value="TreeGrafter"/>
</dbReference>
<dbReference type="EMBL" id="ML978077">
    <property type="protein sequence ID" value="KAF2010258.1"/>
    <property type="molecule type" value="Genomic_DNA"/>
</dbReference>
<evidence type="ECO:0000256" key="3">
    <source>
        <dbReference type="ARBA" id="ARBA00022833"/>
    </source>
</evidence>
<protein>
    <recommendedName>
        <fullName evidence="10">Xylanolytic transcriptional activator regulatory domain-containing protein</fullName>
    </recommendedName>
</protein>
<dbReference type="GO" id="GO:0008270">
    <property type="term" value="F:zinc ion binding"/>
    <property type="evidence" value="ECO:0007669"/>
    <property type="project" value="InterPro"/>
</dbReference>
<keyword evidence="2" id="KW-0479">Metal-binding</keyword>
<feature type="compositionally biased region" description="Basic and acidic residues" evidence="9">
    <location>
        <begin position="162"/>
        <end position="171"/>
    </location>
</feature>
<dbReference type="CDD" id="cd12148">
    <property type="entry name" value="fungal_TF_MHR"/>
    <property type="match status" value="1"/>
</dbReference>
<evidence type="ECO:0000256" key="2">
    <source>
        <dbReference type="ARBA" id="ARBA00022723"/>
    </source>
</evidence>
<keyword evidence="6" id="KW-0804">Transcription</keyword>
<evidence type="ECO:0000256" key="5">
    <source>
        <dbReference type="ARBA" id="ARBA00023125"/>
    </source>
</evidence>
<evidence type="ECO:0000256" key="7">
    <source>
        <dbReference type="ARBA" id="ARBA00023242"/>
    </source>
</evidence>
<comment type="subcellular location">
    <subcellularLocation>
        <location evidence="1">Nucleus</location>
    </subcellularLocation>
</comment>
<dbReference type="GeneID" id="54291631"/>
<dbReference type="InterPro" id="IPR052202">
    <property type="entry name" value="Yeast_MetPath_Reg"/>
</dbReference>
<keyword evidence="7" id="KW-0539">Nucleus</keyword>
<dbReference type="Pfam" id="PF04082">
    <property type="entry name" value="Fungal_trans"/>
    <property type="match status" value="1"/>
</dbReference>
<evidence type="ECO:0000256" key="9">
    <source>
        <dbReference type="SAM" id="MobiDB-lite"/>
    </source>
</evidence>
<dbReference type="InterPro" id="IPR007219">
    <property type="entry name" value="XnlR_reg_dom"/>
</dbReference>
<dbReference type="GO" id="GO:0000981">
    <property type="term" value="F:DNA-binding transcription factor activity, RNA polymerase II-specific"/>
    <property type="evidence" value="ECO:0007669"/>
    <property type="project" value="TreeGrafter"/>
</dbReference>
<dbReference type="RefSeq" id="XP_033378597.1">
    <property type="nucleotide sequence ID" value="XM_033534234.1"/>
</dbReference>